<comment type="similarity">
    <text evidence="2">Belongs to the ABC transporter superfamily. ABCA family. CPR flippase (TC 3.A.1.211) subfamily.</text>
</comment>
<dbReference type="FunFam" id="3.40.50.300:FF:000665">
    <property type="entry name" value="ABC transporter A family member 2"/>
    <property type="match status" value="1"/>
</dbReference>
<dbReference type="SMART" id="SM00382">
    <property type="entry name" value="AAA"/>
    <property type="match status" value="1"/>
</dbReference>
<accession>A0A388L0H5</accession>
<dbReference type="OrthoDB" id="10255969at2759"/>
<evidence type="ECO:0000259" key="10">
    <source>
        <dbReference type="PROSITE" id="PS50893"/>
    </source>
</evidence>
<dbReference type="InterPro" id="IPR056788">
    <property type="entry name" value="ABCA2/9/11_C"/>
</dbReference>
<dbReference type="PANTHER" id="PTHR19229:SF205">
    <property type="entry name" value="ABC TRANSPORTER A FAMILY MEMBER 1-RELATED"/>
    <property type="match status" value="1"/>
</dbReference>
<dbReference type="PROSITE" id="PS50893">
    <property type="entry name" value="ABC_TRANSPORTER_2"/>
    <property type="match status" value="1"/>
</dbReference>
<dbReference type="SUPFAM" id="SSF52540">
    <property type="entry name" value="P-loop containing nucleoside triphosphate hydrolases"/>
    <property type="match status" value="1"/>
</dbReference>
<keyword evidence="4" id="KW-0812">Transmembrane</keyword>
<feature type="region of interest" description="Disordered" evidence="9">
    <location>
        <begin position="784"/>
        <end position="807"/>
    </location>
</feature>
<dbReference type="Pfam" id="PF00005">
    <property type="entry name" value="ABC_tran"/>
    <property type="match status" value="1"/>
</dbReference>
<evidence type="ECO:0000313" key="12">
    <source>
        <dbReference type="Proteomes" id="UP000265515"/>
    </source>
</evidence>
<evidence type="ECO:0000256" key="3">
    <source>
        <dbReference type="ARBA" id="ARBA00022448"/>
    </source>
</evidence>
<dbReference type="InterPro" id="IPR026082">
    <property type="entry name" value="ABCA"/>
</dbReference>
<organism evidence="11 12">
    <name type="scientific">Chara braunii</name>
    <name type="common">Braun's stonewort</name>
    <dbReference type="NCBI Taxonomy" id="69332"/>
    <lineage>
        <taxon>Eukaryota</taxon>
        <taxon>Viridiplantae</taxon>
        <taxon>Streptophyta</taxon>
        <taxon>Charophyceae</taxon>
        <taxon>Charales</taxon>
        <taxon>Characeae</taxon>
        <taxon>Chara</taxon>
    </lineage>
</organism>
<evidence type="ECO:0000256" key="1">
    <source>
        <dbReference type="ARBA" id="ARBA00004141"/>
    </source>
</evidence>
<dbReference type="OMA" id="RTIWSLF"/>
<evidence type="ECO:0000256" key="2">
    <source>
        <dbReference type="ARBA" id="ARBA00008526"/>
    </source>
</evidence>
<dbReference type="GO" id="GO:0016887">
    <property type="term" value="F:ATP hydrolysis activity"/>
    <property type="evidence" value="ECO:0007669"/>
    <property type="project" value="InterPro"/>
</dbReference>
<keyword evidence="12" id="KW-1185">Reference proteome</keyword>
<dbReference type="GO" id="GO:0005319">
    <property type="term" value="F:lipid transporter activity"/>
    <property type="evidence" value="ECO:0007669"/>
    <property type="project" value="TreeGrafter"/>
</dbReference>
<dbReference type="Pfam" id="PF25158">
    <property type="entry name" value="ABCA11_C"/>
    <property type="match status" value="1"/>
</dbReference>
<keyword evidence="5" id="KW-0547">Nucleotide-binding</keyword>
<keyword evidence="6" id="KW-0067">ATP-binding</keyword>
<dbReference type="InterPro" id="IPR003593">
    <property type="entry name" value="AAA+_ATPase"/>
</dbReference>
<dbReference type="InterPro" id="IPR013525">
    <property type="entry name" value="ABC2_TM"/>
</dbReference>
<evidence type="ECO:0000256" key="6">
    <source>
        <dbReference type="ARBA" id="ARBA00022840"/>
    </source>
</evidence>
<comment type="subcellular location">
    <subcellularLocation>
        <location evidence="1">Membrane</location>
        <topology evidence="1">Multi-pass membrane protein</topology>
    </subcellularLocation>
</comment>
<feature type="domain" description="ABC transporter" evidence="10">
    <location>
        <begin position="529"/>
        <end position="777"/>
    </location>
</feature>
<evidence type="ECO:0000256" key="7">
    <source>
        <dbReference type="ARBA" id="ARBA00022989"/>
    </source>
</evidence>
<feature type="region of interest" description="Disordered" evidence="9">
    <location>
        <begin position="943"/>
        <end position="1010"/>
    </location>
</feature>
<feature type="compositionally biased region" description="Gly residues" evidence="9">
    <location>
        <begin position="786"/>
        <end position="795"/>
    </location>
</feature>
<evidence type="ECO:0000256" key="9">
    <source>
        <dbReference type="SAM" id="MobiDB-lite"/>
    </source>
</evidence>
<dbReference type="EMBL" id="BFEA01000231">
    <property type="protein sequence ID" value="GBG75807.1"/>
    <property type="molecule type" value="Genomic_DNA"/>
</dbReference>
<dbReference type="InterPro" id="IPR003439">
    <property type="entry name" value="ABC_transporter-like_ATP-bd"/>
</dbReference>
<dbReference type="PANTHER" id="PTHR19229">
    <property type="entry name" value="ATP-BINDING CASSETTE TRANSPORTER SUBFAMILY A ABCA"/>
    <property type="match status" value="1"/>
</dbReference>
<evidence type="ECO:0000256" key="5">
    <source>
        <dbReference type="ARBA" id="ARBA00022741"/>
    </source>
</evidence>
<evidence type="ECO:0000256" key="8">
    <source>
        <dbReference type="ARBA" id="ARBA00023136"/>
    </source>
</evidence>
<dbReference type="InterPro" id="IPR027417">
    <property type="entry name" value="P-loop_NTPase"/>
</dbReference>
<keyword evidence="3" id="KW-0813">Transport</keyword>
<feature type="compositionally biased region" description="Low complexity" evidence="9">
    <location>
        <begin position="963"/>
        <end position="981"/>
    </location>
</feature>
<protein>
    <recommendedName>
        <fullName evidence="10">ABC transporter domain-containing protein</fullName>
    </recommendedName>
</protein>
<dbReference type="GO" id="GO:0016020">
    <property type="term" value="C:membrane"/>
    <property type="evidence" value="ECO:0007669"/>
    <property type="project" value="UniProtKB-SubCell"/>
</dbReference>
<dbReference type="Pfam" id="PF12698">
    <property type="entry name" value="ABC2_membrane_3"/>
    <property type="match status" value="1"/>
</dbReference>
<keyword evidence="8" id="KW-0472">Membrane</keyword>
<dbReference type="STRING" id="69332.A0A388L0H5"/>
<name>A0A388L0H5_CHABU</name>
<gene>
    <name evidence="11" type="ORF">CBR_g21052</name>
</gene>
<dbReference type="Gramene" id="GBG75807">
    <property type="protein sequence ID" value="GBG75807"/>
    <property type="gene ID" value="CBR_g21052"/>
</dbReference>
<dbReference type="Gene3D" id="3.40.50.300">
    <property type="entry name" value="P-loop containing nucleotide triphosphate hydrolases"/>
    <property type="match status" value="1"/>
</dbReference>
<comment type="caution">
    <text evidence="11">The sequence shown here is derived from an EMBL/GenBank/DDBJ whole genome shotgun (WGS) entry which is preliminary data.</text>
</comment>
<proteinExistence type="inferred from homology"/>
<dbReference type="CDD" id="cd03263">
    <property type="entry name" value="ABC_subfamily_A"/>
    <property type="match status" value="1"/>
</dbReference>
<evidence type="ECO:0000313" key="11">
    <source>
        <dbReference type="EMBL" id="GBG75807.1"/>
    </source>
</evidence>
<evidence type="ECO:0000256" key="4">
    <source>
        <dbReference type="ARBA" id="ARBA00022692"/>
    </source>
</evidence>
<dbReference type="AlphaFoldDB" id="A0A388L0H5"/>
<dbReference type="Proteomes" id="UP000265515">
    <property type="component" value="Unassembled WGS sequence"/>
</dbReference>
<dbReference type="GO" id="GO:0140359">
    <property type="term" value="F:ABC-type transporter activity"/>
    <property type="evidence" value="ECO:0007669"/>
    <property type="project" value="InterPro"/>
</dbReference>
<keyword evidence="7" id="KW-1133">Transmembrane helix</keyword>
<dbReference type="PROSITE" id="PS00211">
    <property type="entry name" value="ABC_TRANSPORTER_1"/>
    <property type="match status" value="1"/>
</dbReference>
<dbReference type="InterPro" id="IPR017871">
    <property type="entry name" value="ABC_transporter-like_CS"/>
</dbReference>
<reference evidence="11 12" key="1">
    <citation type="journal article" date="2018" name="Cell">
        <title>The Chara Genome: Secondary Complexity and Implications for Plant Terrestrialization.</title>
        <authorList>
            <person name="Nishiyama T."/>
            <person name="Sakayama H."/>
            <person name="Vries J.D."/>
            <person name="Buschmann H."/>
            <person name="Saint-Marcoux D."/>
            <person name="Ullrich K.K."/>
            <person name="Haas F.B."/>
            <person name="Vanderstraeten L."/>
            <person name="Becker D."/>
            <person name="Lang D."/>
            <person name="Vosolsobe S."/>
            <person name="Rombauts S."/>
            <person name="Wilhelmsson P.K.I."/>
            <person name="Janitza P."/>
            <person name="Kern R."/>
            <person name="Heyl A."/>
            <person name="Rumpler F."/>
            <person name="Villalobos L.I.A.C."/>
            <person name="Clay J.M."/>
            <person name="Skokan R."/>
            <person name="Toyoda A."/>
            <person name="Suzuki Y."/>
            <person name="Kagoshima H."/>
            <person name="Schijlen E."/>
            <person name="Tajeshwar N."/>
            <person name="Catarino B."/>
            <person name="Hetherington A.J."/>
            <person name="Saltykova A."/>
            <person name="Bonnot C."/>
            <person name="Breuninger H."/>
            <person name="Symeonidi A."/>
            <person name="Radhakrishnan G.V."/>
            <person name="Van Nieuwerburgh F."/>
            <person name="Deforce D."/>
            <person name="Chang C."/>
            <person name="Karol K.G."/>
            <person name="Hedrich R."/>
            <person name="Ulvskov P."/>
            <person name="Glockner G."/>
            <person name="Delwiche C.F."/>
            <person name="Petrasek J."/>
            <person name="Van de Peer Y."/>
            <person name="Friml J."/>
            <person name="Beilby M."/>
            <person name="Dolan L."/>
            <person name="Kohara Y."/>
            <person name="Sugano S."/>
            <person name="Fujiyama A."/>
            <person name="Delaux P.-M."/>
            <person name="Quint M."/>
            <person name="TheiBen G."/>
            <person name="Hagemann M."/>
            <person name="Harholt J."/>
            <person name="Dunand C."/>
            <person name="Zachgo S."/>
            <person name="Langdale J."/>
            <person name="Maumus F."/>
            <person name="Straeten D.V.D."/>
            <person name="Gould S.B."/>
            <person name="Rensing S.A."/>
        </authorList>
    </citation>
    <scope>NUCLEOTIDE SEQUENCE [LARGE SCALE GENOMIC DNA]</scope>
    <source>
        <strain evidence="11 12">S276</strain>
    </source>
</reference>
<sequence>MADSAVPPRSTGLNLFTQQSKALLVKNYKLSLRSKLATFLQLVSSLFFVFLVFAVDRAIQARTKDETTFKNLFQPQRSPVGPIPKCEDGFFMKKPCLDFVYSNDNNSPQIKEVVNNIHAQHSRQLRVREFLTPQEVDEYLLTNPMTVGGALLFTVLDSTVSPPLIGYGLQTNATVKNVRGIYEDSVLKFQIPLQMAAEWAIANYTLFNTNSPGGGRKLEQWNVTYSEYAHPAVESFSGVAVIGPLFFLAATMFGFVIQMGAIVQERELKLRQAMSTMGLMNSVFWLTWLVWELLLVFISSILLVLFGMMFQFDFFRNNDFGVLFFTFFLFQLNMVGFAFMFSTFISKSSSATTLGFVVFILGVLTQFVTTTGLIYREQTSSAFRNVWSFWPPNLLALALSYLGKETATPQSPGISWGRRDSKCEDCLLSLADVWGWMIGTFFLWFVLAVYLDNVLPDPNGVKRPCFYFLQPSYWTGKGSVAEGGGCCTCMGSVPEAPQMAGRLDEDVVTEMEQVQAAVKHGSPGSGIAVQVRGLVKTYAGRRELKCGCCCTCQKIPPFHAVKGSWFNIEKDKLFCLLGPNGAGKTTTINCLTGVIPTTAGDAIVNGESIRSPEGMTRIRSTMGVCPQFDILWDTLTGREHLWMFANIKGLPSDRIQAEIEELLQSVKLVDAGNMRSASYSGGMKRRLSVAIALIGNPKIVYLDEPTTGMDPISRRHVWDVVEKAKKGRAIVLTTHSMEEADILGDRIAIMAKGQLRCIGTSIHLKTRFGAGYIMNVSVKKGSSTAVGGGGGGGDGSSPVNQKGSGKDDMDAKLAPVLAFFKQTLGVEPNEINKAYVSFLIPRSKEGQLSKFFATLRDRKKELGITDTQLSLTTLEEVFLNIAKQAELESAAAEGRFEKLTLGDGRTISVPVGAQYVLVPESISQDVPNGLMVEVFWQQDEQGSLRISGSSDPKPAPARRPEGRPAVQPSLSSRSSFGLSMGRRVEPSGSYDNPLRVEVIDMEDVRRGGQE</sequence>
<dbReference type="GO" id="GO:0005524">
    <property type="term" value="F:ATP binding"/>
    <property type="evidence" value="ECO:0007669"/>
    <property type="project" value="UniProtKB-KW"/>
</dbReference>